<dbReference type="OMA" id="PEAYICQ"/>
<feature type="repeat" description="TPR" evidence="1">
    <location>
        <begin position="225"/>
        <end position="258"/>
    </location>
</feature>
<dbReference type="SUPFAM" id="SSF52833">
    <property type="entry name" value="Thioredoxin-like"/>
    <property type="match status" value="1"/>
</dbReference>
<evidence type="ECO:0000256" key="1">
    <source>
        <dbReference type="PROSITE-ProRule" id="PRU00339"/>
    </source>
</evidence>
<proteinExistence type="predicted"/>
<dbReference type="OrthoDB" id="2423701at2759"/>
<keyword evidence="3" id="KW-1185">Reference proteome</keyword>
<sequence>MELEVSSSRLATASENYTAKTHLCPGKLGRNRRRDSQVVLRRQSRGIFRIIDSGMLPVKAKMTDEEEPRQWEVRVCTHRTCRKSGSLDTVELLRGLASPNISVESCGCLGRCGMGPNLVILPKGIFVSHCNTPAHVARLLDLQCGLSDPENNLKALSLKQQANRAFESGNIADAETLFSQAINLQPSGGLHLLHSNRSAAWLAKGDAYAALEDAKLASVLAPKWHVPHLRKGEAYMVIGDYLSAKTSYAEALLLDPSLRRSKSYQSKLRELEKVLTPSSAYA</sequence>
<dbReference type="InterPro" id="IPR019734">
    <property type="entry name" value="TPR_rpt"/>
</dbReference>
<dbReference type="PROSITE" id="PS50005">
    <property type="entry name" value="TPR"/>
    <property type="match status" value="1"/>
</dbReference>
<dbReference type="SMART" id="SM00028">
    <property type="entry name" value="TPR"/>
    <property type="match status" value="3"/>
</dbReference>
<dbReference type="InterPro" id="IPR011990">
    <property type="entry name" value="TPR-like_helical_dom_sf"/>
</dbReference>
<dbReference type="SUPFAM" id="SSF48452">
    <property type="entry name" value="TPR-like"/>
    <property type="match status" value="1"/>
</dbReference>
<comment type="caution">
    <text evidence="2">The sequence shown here is derived from an EMBL/GenBank/DDBJ whole genome shotgun (WGS) entry which is preliminary data.</text>
</comment>
<name>A0A8T2Q2J9_CERRI</name>
<keyword evidence="1" id="KW-0802">TPR repeat</keyword>
<dbReference type="Gene3D" id="1.25.40.10">
    <property type="entry name" value="Tetratricopeptide repeat domain"/>
    <property type="match status" value="1"/>
</dbReference>
<dbReference type="AlphaFoldDB" id="A0A8T2Q2J9"/>
<dbReference type="PANTHER" id="PTHR47682">
    <property type="entry name" value="TETRATRICOPEPTIDE REPEAT (TPR)-CONTAINING PROTEIN"/>
    <property type="match status" value="1"/>
</dbReference>
<evidence type="ECO:0000313" key="3">
    <source>
        <dbReference type="Proteomes" id="UP000825935"/>
    </source>
</evidence>
<reference evidence="2" key="1">
    <citation type="submission" date="2021-08" db="EMBL/GenBank/DDBJ databases">
        <title>WGS assembly of Ceratopteris richardii.</title>
        <authorList>
            <person name="Marchant D.B."/>
            <person name="Chen G."/>
            <person name="Jenkins J."/>
            <person name="Shu S."/>
            <person name="Leebens-Mack J."/>
            <person name="Grimwood J."/>
            <person name="Schmutz J."/>
            <person name="Soltis P."/>
            <person name="Soltis D."/>
            <person name="Chen Z.-H."/>
        </authorList>
    </citation>
    <scope>NUCLEOTIDE SEQUENCE</scope>
    <source>
        <strain evidence="2">Whitten #5841</strain>
        <tissue evidence="2">Leaf</tissue>
    </source>
</reference>
<organism evidence="2 3">
    <name type="scientific">Ceratopteris richardii</name>
    <name type="common">Triangle waterfern</name>
    <dbReference type="NCBI Taxonomy" id="49495"/>
    <lineage>
        <taxon>Eukaryota</taxon>
        <taxon>Viridiplantae</taxon>
        <taxon>Streptophyta</taxon>
        <taxon>Embryophyta</taxon>
        <taxon>Tracheophyta</taxon>
        <taxon>Polypodiopsida</taxon>
        <taxon>Polypodiidae</taxon>
        <taxon>Polypodiales</taxon>
        <taxon>Pteridineae</taxon>
        <taxon>Pteridaceae</taxon>
        <taxon>Parkerioideae</taxon>
        <taxon>Ceratopteris</taxon>
    </lineage>
</organism>
<dbReference type="EMBL" id="CM035443">
    <property type="protein sequence ID" value="KAH7277880.1"/>
    <property type="molecule type" value="Genomic_DNA"/>
</dbReference>
<dbReference type="CDD" id="cd02980">
    <property type="entry name" value="TRX_Fd_family"/>
    <property type="match status" value="1"/>
</dbReference>
<accession>A0A8T2Q2J9</accession>
<dbReference type="PANTHER" id="PTHR47682:SF1">
    <property type="entry name" value="TETRATRICOPEPTIDE REPEAT (TPR)-CONTAINING PROTEIN"/>
    <property type="match status" value="1"/>
</dbReference>
<dbReference type="Pfam" id="PF13181">
    <property type="entry name" value="TPR_8"/>
    <property type="match status" value="1"/>
</dbReference>
<evidence type="ECO:0000313" key="2">
    <source>
        <dbReference type="EMBL" id="KAH7277880.1"/>
    </source>
</evidence>
<protein>
    <submittedName>
        <fullName evidence="2">Uncharacterized protein</fullName>
    </submittedName>
</protein>
<dbReference type="Gene3D" id="3.40.30.10">
    <property type="entry name" value="Glutaredoxin"/>
    <property type="match status" value="1"/>
</dbReference>
<dbReference type="InterPro" id="IPR036249">
    <property type="entry name" value="Thioredoxin-like_sf"/>
</dbReference>
<dbReference type="Proteomes" id="UP000825935">
    <property type="component" value="Chromosome 38"/>
</dbReference>
<gene>
    <name evidence="2" type="ORF">KP509_38G013000</name>
</gene>